<dbReference type="InterPro" id="IPR008027">
    <property type="entry name" value="QCR9"/>
</dbReference>
<evidence type="ECO:0000256" key="9">
    <source>
        <dbReference type="ARBA" id="ARBA00023128"/>
    </source>
</evidence>
<dbReference type="AlphaFoldDB" id="A0ABD2XH11"/>
<dbReference type="PANTHER" id="PTHR12980:SF0">
    <property type="entry name" value="CYTOCHROME B-C1 COMPLEX SUBUNIT 9"/>
    <property type="match status" value="1"/>
</dbReference>
<evidence type="ECO:0000256" key="6">
    <source>
        <dbReference type="ARBA" id="ARBA00022792"/>
    </source>
</evidence>
<dbReference type="GO" id="GO:0005743">
    <property type="term" value="C:mitochondrial inner membrane"/>
    <property type="evidence" value="ECO:0007669"/>
    <property type="project" value="UniProtKB-SubCell"/>
</dbReference>
<evidence type="ECO:0000256" key="11">
    <source>
        <dbReference type="ARBA" id="ARBA00068509"/>
    </source>
</evidence>
<dbReference type="Proteomes" id="UP001627154">
    <property type="component" value="Unassembled WGS sequence"/>
</dbReference>
<dbReference type="Pfam" id="PF05365">
    <property type="entry name" value="UCR_UQCRX_QCR9"/>
    <property type="match status" value="1"/>
</dbReference>
<feature type="transmembrane region" description="Helical" evidence="14">
    <location>
        <begin position="12"/>
        <end position="33"/>
    </location>
</feature>
<gene>
    <name evidence="15" type="ORF">TKK_003166</name>
</gene>
<accession>A0ABD2XH11</accession>
<protein>
    <recommendedName>
        <fullName evidence="11">Cytochrome b-c1 complex subunit 9</fullName>
    </recommendedName>
    <alternativeName>
        <fullName evidence="12">Complex III subunit X</fullName>
    </alternativeName>
</protein>
<sequence length="81" mass="9594">MKTNKNYKSLIYHYIFKRTSTFILAVVVTSVFFERTYDHLCEAIFERINRGRLWRHIKHKYENNGDEDGFSMPSADDAAAD</sequence>
<keyword evidence="8 14" id="KW-1133">Transmembrane helix</keyword>
<keyword evidence="5 14" id="KW-0812">Transmembrane</keyword>
<reference evidence="15 16" key="1">
    <citation type="journal article" date="2024" name="bioRxiv">
        <title>A reference genome for Trichogramma kaykai: A tiny desert-dwelling parasitoid wasp with competing sex-ratio distorters.</title>
        <authorList>
            <person name="Culotta J."/>
            <person name="Lindsey A.R."/>
        </authorList>
    </citation>
    <scope>NUCLEOTIDE SEQUENCE [LARGE SCALE GENOMIC DNA]</scope>
    <source>
        <strain evidence="15 16">KSX58</strain>
    </source>
</reference>
<feature type="region of interest" description="Disordered" evidence="13">
    <location>
        <begin position="62"/>
        <end position="81"/>
    </location>
</feature>
<dbReference type="InterPro" id="IPR036656">
    <property type="entry name" value="QCR9_sf"/>
</dbReference>
<evidence type="ECO:0000313" key="15">
    <source>
        <dbReference type="EMBL" id="KAL3404189.1"/>
    </source>
</evidence>
<evidence type="ECO:0000256" key="2">
    <source>
        <dbReference type="ARBA" id="ARBA00007856"/>
    </source>
</evidence>
<keyword evidence="3" id="KW-0813">Transport</keyword>
<organism evidence="15 16">
    <name type="scientific">Trichogramma kaykai</name>
    <dbReference type="NCBI Taxonomy" id="54128"/>
    <lineage>
        <taxon>Eukaryota</taxon>
        <taxon>Metazoa</taxon>
        <taxon>Ecdysozoa</taxon>
        <taxon>Arthropoda</taxon>
        <taxon>Hexapoda</taxon>
        <taxon>Insecta</taxon>
        <taxon>Pterygota</taxon>
        <taxon>Neoptera</taxon>
        <taxon>Endopterygota</taxon>
        <taxon>Hymenoptera</taxon>
        <taxon>Apocrita</taxon>
        <taxon>Proctotrupomorpha</taxon>
        <taxon>Chalcidoidea</taxon>
        <taxon>Trichogrammatidae</taxon>
        <taxon>Trichogramma</taxon>
    </lineage>
</organism>
<comment type="similarity">
    <text evidence="2">Belongs to the UQCR10/QCR9 family.</text>
</comment>
<evidence type="ECO:0000256" key="5">
    <source>
        <dbReference type="ARBA" id="ARBA00022692"/>
    </source>
</evidence>
<evidence type="ECO:0000256" key="3">
    <source>
        <dbReference type="ARBA" id="ARBA00022448"/>
    </source>
</evidence>
<evidence type="ECO:0000313" key="16">
    <source>
        <dbReference type="Proteomes" id="UP001627154"/>
    </source>
</evidence>
<evidence type="ECO:0000256" key="1">
    <source>
        <dbReference type="ARBA" id="ARBA00004434"/>
    </source>
</evidence>
<evidence type="ECO:0000256" key="7">
    <source>
        <dbReference type="ARBA" id="ARBA00022982"/>
    </source>
</evidence>
<keyword evidence="10 14" id="KW-0472">Membrane</keyword>
<dbReference type="FunFam" id="1.20.5.260:FF:000001">
    <property type="entry name" value="Cytochrome b-c1 complex subunit 9"/>
    <property type="match status" value="1"/>
</dbReference>
<evidence type="ECO:0000256" key="8">
    <source>
        <dbReference type="ARBA" id="ARBA00022989"/>
    </source>
</evidence>
<dbReference type="Gene3D" id="1.20.5.260">
    <property type="entry name" value="Cytochrome b-c1 complex subunit 9"/>
    <property type="match status" value="1"/>
</dbReference>
<keyword evidence="7" id="KW-0249">Electron transport</keyword>
<dbReference type="SUPFAM" id="SSF81514">
    <property type="entry name" value="Subunit X (non-heme 7 kDa protein) of cytochrome bc1 complex (Ubiquinol-cytochrome c reductase)"/>
    <property type="match status" value="1"/>
</dbReference>
<keyword evidence="4" id="KW-0679">Respiratory chain</keyword>
<keyword evidence="6" id="KW-0999">Mitochondrion inner membrane</keyword>
<dbReference type="EMBL" id="JBJJXI010000026">
    <property type="protein sequence ID" value="KAL3404189.1"/>
    <property type="molecule type" value="Genomic_DNA"/>
</dbReference>
<evidence type="ECO:0000256" key="10">
    <source>
        <dbReference type="ARBA" id="ARBA00023136"/>
    </source>
</evidence>
<evidence type="ECO:0000256" key="4">
    <source>
        <dbReference type="ARBA" id="ARBA00022660"/>
    </source>
</evidence>
<proteinExistence type="inferred from homology"/>
<dbReference type="PANTHER" id="PTHR12980">
    <property type="entry name" value="UBIQUINOL-CYTOCHROME C REDUCTASE COMPLEX, SUBUNIT X"/>
    <property type="match status" value="1"/>
</dbReference>
<comment type="subcellular location">
    <subcellularLocation>
        <location evidence="1">Mitochondrion inner membrane</location>
        <topology evidence="1">Single-pass membrane protein</topology>
    </subcellularLocation>
</comment>
<evidence type="ECO:0000256" key="14">
    <source>
        <dbReference type="SAM" id="Phobius"/>
    </source>
</evidence>
<keyword evidence="9" id="KW-0496">Mitochondrion</keyword>
<comment type="caution">
    <text evidence="15">The sequence shown here is derived from an EMBL/GenBank/DDBJ whole genome shotgun (WGS) entry which is preliminary data.</text>
</comment>
<evidence type="ECO:0000256" key="12">
    <source>
        <dbReference type="ARBA" id="ARBA00076299"/>
    </source>
</evidence>
<evidence type="ECO:0000256" key="13">
    <source>
        <dbReference type="SAM" id="MobiDB-lite"/>
    </source>
</evidence>
<name>A0ABD2XH11_9HYME</name>
<keyword evidence="16" id="KW-1185">Reference proteome</keyword>